<evidence type="ECO:0000313" key="2">
    <source>
        <dbReference type="Proteomes" id="UP001055811"/>
    </source>
</evidence>
<sequence>MLPLSLCLFLLNTSTEAVLLVRAGERSIDRARTDFRYASSLPPYKFCPFSLPNLNRKTKTRKETQILEQSLVPNTTMPTSPPPLSIYHHPFSLRSDHNWSLPEEMKIPNPPKYFNMNCFKTSRLTCSARFL</sequence>
<reference evidence="2" key="1">
    <citation type="journal article" date="2022" name="Mol. Ecol. Resour.">
        <title>The genomes of chicory, endive, great burdock and yacon provide insights into Asteraceae palaeo-polyploidization history and plant inulin production.</title>
        <authorList>
            <person name="Fan W."/>
            <person name="Wang S."/>
            <person name="Wang H."/>
            <person name="Wang A."/>
            <person name="Jiang F."/>
            <person name="Liu H."/>
            <person name="Zhao H."/>
            <person name="Xu D."/>
            <person name="Zhang Y."/>
        </authorList>
    </citation>
    <scope>NUCLEOTIDE SEQUENCE [LARGE SCALE GENOMIC DNA]</scope>
    <source>
        <strain evidence="2">cv. Punajuju</strain>
    </source>
</reference>
<keyword evidence="2" id="KW-1185">Reference proteome</keyword>
<gene>
    <name evidence="1" type="ORF">L2E82_25229</name>
</gene>
<reference evidence="1 2" key="2">
    <citation type="journal article" date="2022" name="Mol. Ecol. Resour.">
        <title>The genomes of chicory, endive, great burdock and yacon provide insights into Asteraceae paleo-polyploidization history and plant inulin production.</title>
        <authorList>
            <person name="Fan W."/>
            <person name="Wang S."/>
            <person name="Wang H."/>
            <person name="Wang A."/>
            <person name="Jiang F."/>
            <person name="Liu H."/>
            <person name="Zhao H."/>
            <person name="Xu D."/>
            <person name="Zhang Y."/>
        </authorList>
    </citation>
    <scope>NUCLEOTIDE SEQUENCE [LARGE SCALE GENOMIC DNA]</scope>
    <source>
        <strain evidence="2">cv. Punajuju</strain>
        <tissue evidence="1">Leaves</tissue>
    </source>
</reference>
<evidence type="ECO:0000313" key="1">
    <source>
        <dbReference type="EMBL" id="KAI3753183.1"/>
    </source>
</evidence>
<comment type="caution">
    <text evidence="1">The sequence shown here is derived from an EMBL/GenBank/DDBJ whole genome shotgun (WGS) entry which is preliminary data.</text>
</comment>
<name>A0ACB9E3P0_CICIN</name>
<dbReference type="Proteomes" id="UP001055811">
    <property type="component" value="Linkage Group LG04"/>
</dbReference>
<accession>A0ACB9E3P0</accession>
<protein>
    <submittedName>
        <fullName evidence="1">Uncharacterized protein</fullName>
    </submittedName>
</protein>
<organism evidence="1 2">
    <name type="scientific">Cichorium intybus</name>
    <name type="common">Chicory</name>
    <dbReference type="NCBI Taxonomy" id="13427"/>
    <lineage>
        <taxon>Eukaryota</taxon>
        <taxon>Viridiplantae</taxon>
        <taxon>Streptophyta</taxon>
        <taxon>Embryophyta</taxon>
        <taxon>Tracheophyta</taxon>
        <taxon>Spermatophyta</taxon>
        <taxon>Magnoliopsida</taxon>
        <taxon>eudicotyledons</taxon>
        <taxon>Gunneridae</taxon>
        <taxon>Pentapetalae</taxon>
        <taxon>asterids</taxon>
        <taxon>campanulids</taxon>
        <taxon>Asterales</taxon>
        <taxon>Asteraceae</taxon>
        <taxon>Cichorioideae</taxon>
        <taxon>Cichorieae</taxon>
        <taxon>Cichoriinae</taxon>
        <taxon>Cichorium</taxon>
    </lineage>
</organism>
<proteinExistence type="predicted"/>
<dbReference type="EMBL" id="CM042012">
    <property type="protein sequence ID" value="KAI3753183.1"/>
    <property type="molecule type" value="Genomic_DNA"/>
</dbReference>